<keyword evidence="4" id="KW-0521">NADP</keyword>
<evidence type="ECO:0000313" key="14">
    <source>
        <dbReference type="EMBL" id="NKZ18744.1"/>
    </source>
</evidence>
<dbReference type="GO" id="GO:0050660">
    <property type="term" value="F:flavin adenine dinucleotide binding"/>
    <property type="evidence" value="ECO:0007669"/>
    <property type="project" value="TreeGrafter"/>
</dbReference>
<keyword evidence="2 11" id="KW-0285">Flavoprotein</keyword>
<evidence type="ECO:0000256" key="10">
    <source>
        <dbReference type="PIRSR" id="PIRSR000350-4"/>
    </source>
</evidence>
<evidence type="ECO:0000313" key="15">
    <source>
        <dbReference type="Proteomes" id="UP000590460"/>
    </source>
</evidence>
<dbReference type="PIRSF" id="PIRSF000350">
    <property type="entry name" value="Mercury_reductase_MerA"/>
    <property type="match status" value="1"/>
</dbReference>
<proteinExistence type="inferred from homology"/>
<comment type="caution">
    <text evidence="14">The sequence shown here is derived from an EMBL/GenBank/DDBJ whole genome shotgun (WGS) entry which is preliminary data.</text>
</comment>
<evidence type="ECO:0000256" key="2">
    <source>
        <dbReference type="ARBA" id="ARBA00022630"/>
    </source>
</evidence>
<keyword evidence="9" id="KW-0547">Nucleotide-binding</keyword>
<dbReference type="Pfam" id="PF07992">
    <property type="entry name" value="Pyr_redox_2"/>
    <property type="match status" value="1"/>
</dbReference>
<dbReference type="AlphaFoldDB" id="A0A846ZF45"/>
<comment type="similarity">
    <text evidence="1 11">Belongs to the class-I pyridine nucleotide-disulfide oxidoreductase family.</text>
</comment>
<evidence type="ECO:0000256" key="6">
    <source>
        <dbReference type="ARBA" id="ARBA00023157"/>
    </source>
</evidence>
<dbReference type="RefSeq" id="WP_168677135.1">
    <property type="nucleotide sequence ID" value="NZ_BPKV01000006.1"/>
</dbReference>
<dbReference type="PRINTS" id="PR00368">
    <property type="entry name" value="FADPNR"/>
</dbReference>
<evidence type="ECO:0000256" key="7">
    <source>
        <dbReference type="ARBA" id="ARBA00023284"/>
    </source>
</evidence>
<dbReference type="Gene3D" id="3.30.390.30">
    <property type="match status" value="1"/>
</dbReference>
<evidence type="ECO:0000256" key="11">
    <source>
        <dbReference type="RuleBase" id="RU003691"/>
    </source>
</evidence>
<dbReference type="Gene3D" id="3.50.50.60">
    <property type="entry name" value="FAD/NAD(P)-binding domain"/>
    <property type="match status" value="2"/>
</dbReference>
<dbReference type="InterPro" id="IPR036188">
    <property type="entry name" value="FAD/NAD-bd_sf"/>
</dbReference>
<name>A0A846ZF45_9LACO</name>
<feature type="binding site" evidence="9">
    <location>
        <position position="300"/>
    </location>
    <ligand>
        <name>FAD</name>
        <dbReference type="ChEBI" id="CHEBI:57692"/>
    </ligand>
</feature>
<dbReference type="InterPro" id="IPR012999">
    <property type="entry name" value="Pyr_OxRdtase_I_AS"/>
</dbReference>
<dbReference type="GO" id="GO:0003955">
    <property type="term" value="F:NAD(P)H dehydrogenase (quinone) activity"/>
    <property type="evidence" value="ECO:0007669"/>
    <property type="project" value="TreeGrafter"/>
</dbReference>
<keyword evidence="6" id="KW-1015">Disulfide bond</keyword>
<evidence type="ECO:0000259" key="12">
    <source>
        <dbReference type="Pfam" id="PF02852"/>
    </source>
</evidence>
<dbReference type="PANTHER" id="PTHR43014">
    <property type="entry name" value="MERCURIC REDUCTASE"/>
    <property type="match status" value="1"/>
</dbReference>
<feature type="binding site" evidence="9">
    <location>
        <begin position="169"/>
        <end position="176"/>
    </location>
    <ligand>
        <name>NAD(+)</name>
        <dbReference type="ChEBI" id="CHEBI:57540"/>
    </ligand>
</feature>
<dbReference type="Proteomes" id="UP000590460">
    <property type="component" value="Unassembled WGS sequence"/>
</dbReference>
<organism evidence="14 15">
    <name type="scientific">Leuconostoc holzapfelii</name>
    <dbReference type="NCBI Taxonomy" id="434464"/>
    <lineage>
        <taxon>Bacteria</taxon>
        <taxon>Bacillati</taxon>
        <taxon>Bacillota</taxon>
        <taxon>Bacilli</taxon>
        <taxon>Lactobacillales</taxon>
        <taxon>Lactobacillaceae</taxon>
        <taxon>Leuconostoc</taxon>
    </lineage>
</organism>
<evidence type="ECO:0000256" key="5">
    <source>
        <dbReference type="ARBA" id="ARBA00023002"/>
    </source>
</evidence>
<gene>
    <name evidence="14" type="ORF">HF966_06090</name>
</gene>
<evidence type="ECO:0000256" key="8">
    <source>
        <dbReference type="PIRSR" id="PIRSR000350-2"/>
    </source>
</evidence>
<feature type="binding site" evidence="9">
    <location>
        <position position="52"/>
    </location>
    <ligand>
        <name>FAD</name>
        <dbReference type="ChEBI" id="CHEBI:57692"/>
    </ligand>
</feature>
<keyword evidence="7 11" id="KW-0676">Redox-active center</keyword>
<keyword evidence="3 9" id="KW-0274">FAD</keyword>
<dbReference type="InterPro" id="IPR023753">
    <property type="entry name" value="FAD/NAD-binding_dom"/>
</dbReference>
<dbReference type="InterPro" id="IPR004099">
    <property type="entry name" value="Pyr_nucl-diS_OxRdtase_dimer"/>
</dbReference>
<evidence type="ECO:0000256" key="9">
    <source>
        <dbReference type="PIRSR" id="PIRSR000350-3"/>
    </source>
</evidence>
<feature type="active site" description="Proton acceptor" evidence="8">
    <location>
        <position position="433"/>
    </location>
</feature>
<dbReference type="PANTHER" id="PTHR43014:SF4">
    <property type="entry name" value="PYRIDINE NUCLEOTIDE-DISULFIDE OXIDOREDUCTASE RCLA-RELATED"/>
    <property type="match status" value="1"/>
</dbReference>
<comment type="cofactor">
    <cofactor evidence="9">
        <name>FAD</name>
        <dbReference type="ChEBI" id="CHEBI:57692"/>
    </cofactor>
    <text evidence="9">Binds 1 FAD per subunit.</text>
</comment>
<dbReference type="EMBL" id="JAAXPO010000006">
    <property type="protein sequence ID" value="NKZ18744.1"/>
    <property type="molecule type" value="Genomic_DNA"/>
</dbReference>
<feature type="binding site" evidence="9">
    <location>
        <position position="260"/>
    </location>
    <ligand>
        <name>NAD(+)</name>
        <dbReference type="ChEBI" id="CHEBI:57540"/>
    </ligand>
</feature>
<dbReference type="PRINTS" id="PR00411">
    <property type="entry name" value="PNDRDTASEI"/>
</dbReference>
<dbReference type="SUPFAM" id="SSF51905">
    <property type="entry name" value="FAD/NAD(P)-binding domain"/>
    <property type="match status" value="1"/>
</dbReference>
<dbReference type="InterPro" id="IPR001100">
    <property type="entry name" value="Pyr_nuc-diS_OxRdtase"/>
</dbReference>
<evidence type="ECO:0000259" key="13">
    <source>
        <dbReference type="Pfam" id="PF07992"/>
    </source>
</evidence>
<dbReference type="SUPFAM" id="SSF55424">
    <property type="entry name" value="FAD/NAD-linked reductases, dimerisation (C-terminal) domain"/>
    <property type="match status" value="1"/>
</dbReference>
<dbReference type="PROSITE" id="PS00076">
    <property type="entry name" value="PYRIDINE_REDOX_1"/>
    <property type="match status" value="1"/>
</dbReference>
<sequence>MRNAKNVIVGFGKAGKTLAFKLAAKGESVILLEKSDQMYGGTCINVGCIPSKLLYTLSAHASQPADYQRAVLNKTATIGKLRQANYQKVADLPTATVITGAAQFVDNHTLSIQMKDGTTETVVGERIIINTGATPVIPPITGLKSSGFVYNTETLMAHDVLPKHLVIIGGGHIAVEFATTYAQFGAKVTLLVRDGHLLPHLEAEAVAAIAASLADLGVVVRYHTLVTAVVDEEKQAVLSLAENQHTTDTLTADAILVATGRRPNIANLGLENTDVVVEDGAIVTDSRLKTTAPEVWAVGDVRGGAQFTYLSLDDSRIVWQQFFGDGQATLAQQELVPHVLFTNPPLATIGLSEAQAKATHVAYRVAKLSVASLPKTHIEGNTRGYLKVLVGQNDQILGATFFAVAAQEMINLISLAMHQGISYQVLRDQIYTHPSMMEGLNDVFGLIDT</sequence>
<evidence type="ECO:0000256" key="4">
    <source>
        <dbReference type="ARBA" id="ARBA00022857"/>
    </source>
</evidence>
<keyword evidence="9" id="KW-0520">NAD</keyword>
<dbReference type="FunFam" id="3.30.390.30:FF:000001">
    <property type="entry name" value="Dihydrolipoyl dehydrogenase"/>
    <property type="match status" value="1"/>
</dbReference>
<evidence type="ECO:0000256" key="1">
    <source>
        <dbReference type="ARBA" id="ARBA00007532"/>
    </source>
</evidence>
<dbReference type="GO" id="GO:0016668">
    <property type="term" value="F:oxidoreductase activity, acting on a sulfur group of donors, NAD(P) as acceptor"/>
    <property type="evidence" value="ECO:0007669"/>
    <property type="project" value="InterPro"/>
</dbReference>
<evidence type="ECO:0000256" key="3">
    <source>
        <dbReference type="ARBA" id="ARBA00022827"/>
    </source>
</evidence>
<accession>A0A846ZF45</accession>
<feature type="disulfide bond" description="Redox-active" evidence="10">
    <location>
        <begin position="43"/>
        <end position="48"/>
    </location>
</feature>
<feature type="domain" description="FAD/NAD(P)-binding" evidence="13">
    <location>
        <begin position="6"/>
        <end position="306"/>
    </location>
</feature>
<dbReference type="Pfam" id="PF02852">
    <property type="entry name" value="Pyr_redox_dim"/>
    <property type="match status" value="1"/>
</dbReference>
<reference evidence="14 15" key="1">
    <citation type="submission" date="2020-04" db="EMBL/GenBank/DDBJ databases">
        <title>MicrobeNet Type strains.</title>
        <authorList>
            <person name="Nicholson A.C."/>
        </authorList>
    </citation>
    <scope>NUCLEOTIDE SEQUENCE [LARGE SCALE GENOMIC DNA]</scope>
    <source>
        <strain evidence="14 15">CCUG 54536</strain>
    </source>
</reference>
<dbReference type="InterPro" id="IPR016156">
    <property type="entry name" value="FAD/NAD-linked_Rdtase_dimer_sf"/>
</dbReference>
<keyword evidence="5 11" id="KW-0560">Oxidoreductase</keyword>
<protein>
    <submittedName>
        <fullName evidence="14">FAD-dependent oxidoreductase</fullName>
    </submittedName>
</protein>
<feature type="domain" description="Pyridine nucleotide-disulphide oxidoreductase dimerisation" evidence="12">
    <location>
        <begin position="336"/>
        <end position="441"/>
    </location>
</feature>